<feature type="transmembrane region" description="Helical" evidence="1">
    <location>
        <begin position="70"/>
        <end position="93"/>
    </location>
</feature>
<evidence type="ECO:0000313" key="3">
    <source>
        <dbReference type="Proteomes" id="UP000000763"/>
    </source>
</evidence>
<evidence type="ECO:0000313" key="2">
    <source>
        <dbReference type="EMBL" id="BAF29319.1"/>
    </source>
</evidence>
<sequence>MSLSLIGIGPTMIYTYLKSSNLPENVAPTVFCPGVALAGSRHVSVRWRAGGFRGFSCVCVGPRIFAQKPFILLIICFRYMLFSLYGVLCSYVQGLYKL</sequence>
<reference evidence="3" key="2">
    <citation type="journal article" date="2008" name="Nucleic Acids Res.">
        <title>The rice annotation project database (RAP-DB): 2008 update.</title>
        <authorList>
            <consortium name="The rice annotation project (RAP)"/>
        </authorList>
    </citation>
    <scope>GENOME REANNOTATION</scope>
    <source>
        <strain evidence="3">cv. Nipponbare</strain>
    </source>
</reference>
<proteinExistence type="predicted"/>
<dbReference type="KEGG" id="dosa:Os12g0177200"/>
<protein>
    <submittedName>
        <fullName evidence="2">Os12g0177200 protein</fullName>
    </submittedName>
</protein>
<gene>
    <name evidence="2" type="ordered locus">Os12g0177200</name>
</gene>
<evidence type="ECO:0000256" key="1">
    <source>
        <dbReference type="SAM" id="Phobius"/>
    </source>
</evidence>
<dbReference type="AlphaFoldDB" id="Q0IPP6"/>
<keyword evidence="1" id="KW-0472">Membrane</keyword>
<keyword evidence="1" id="KW-1133">Transmembrane helix</keyword>
<name>Q0IPP6_ORYSJ</name>
<dbReference type="Proteomes" id="UP000000763">
    <property type="component" value="Chromosome 12"/>
</dbReference>
<reference evidence="2 3" key="1">
    <citation type="journal article" date="2005" name="Nature">
        <title>The map-based sequence of the rice genome.</title>
        <authorList>
            <consortium name="International rice genome sequencing project (IRGSP)"/>
            <person name="Matsumoto T."/>
            <person name="Wu J."/>
            <person name="Kanamori H."/>
            <person name="Katayose Y."/>
            <person name="Fujisawa M."/>
            <person name="Namiki N."/>
            <person name="Mizuno H."/>
            <person name="Yamamoto K."/>
            <person name="Antonio B.A."/>
            <person name="Baba T."/>
            <person name="Sakata K."/>
            <person name="Nagamura Y."/>
            <person name="Aoki H."/>
            <person name="Arikawa K."/>
            <person name="Arita K."/>
            <person name="Bito T."/>
            <person name="Chiden Y."/>
            <person name="Fujitsuka N."/>
            <person name="Fukunaka R."/>
            <person name="Hamada M."/>
            <person name="Harada C."/>
            <person name="Hayashi A."/>
            <person name="Hijishita S."/>
            <person name="Honda M."/>
            <person name="Hosokawa S."/>
            <person name="Ichikawa Y."/>
            <person name="Idonuma A."/>
            <person name="Iijima M."/>
            <person name="Ikeda M."/>
            <person name="Ikeno M."/>
            <person name="Ito K."/>
            <person name="Ito S."/>
            <person name="Ito T."/>
            <person name="Ito Y."/>
            <person name="Ito Y."/>
            <person name="Iwabuchi A."/>
            <person name="Kamiya K."/>
            <person name="Karasawa W."/>
            <person name="Kurita K."/>
            <person name="Katagiri S."/>
            <person name="Kikuta A."/>
            <person name="Kobayashi H."/>
            <person name="Kobayashi N."/>
            <person name="Machita K."/>
            <person name="Maehara T."/>
            <person name="Masukawa M."/>
            <person name="Mizubayashi T."/>
            <person name="Mukai Y."/>
            <person name="Nagasaki H."/>
            <person name="Nagata Y."/>
            <person name="Naito S."/>
            <person name="Nakashima M."/>
            <person name="Nakama Y."/>
            <person name="Nakamichi Y."/>
            <person name="Nakamura M."/>
            <person name="Meguro A."/>
            <person name="Negishi M."/>
            <person name="Ohta I."/>
            <person name="Ohta T."/>
            <person name="Okamoto M."/>
            <person name="Ono N."/>
            <person name="Saji S."/>
            <person name="Sakaguchi M."/>
            <person name="Sakai K."/>
            <person name="Shibata M."/>
            <person name="Shimokawa T."/>
            <person name="Song J."/>
            <person name="Takazaki Y."/>
            <person name="Terasawa K."/>
            <person name="Tsugane M."/>
            <person name="Tsuji K."/>
            <person name="Ueda S."/>
            <person name="Waki K."/>
            <person name="Yamagata H."/>
            <person name="Yamamoto M."/>
            <person name="Yamamoto S."/>
            <person name="Yamane H."/>
            <person name="Yoshiki S."/>
            <person name="Yoshihara R."/>
            <person name="Yukawa K."/>
            <person name="Zhong H."/>
            <person name="Yano M."/>
            <person name="Yuan Q."/>
            <person name="Ouyang S."/>
            <person name="Liu J."/>
            <person name="Jones K.M."/>
            <person name="Gansberger K."/>
            <person name="Moffat K."/>
            <person name="Hill J."/>
            <person name="Bera J."/>
            <person name="Fadrosh D."/>
            <person name="Jin S."/>
            <person name="Johri S."/>
            <person name="Kim M."/>
            <person name="Overton L."/>
            <person name="Reardon M."/>
            <person name="Tsitrin T."/>
            <person name="Vuong H."/>
            <person name="Weaver B."/>
            <person name="Ciecko A."/>
            <person name="Tallon L."/>
            <person name="Jackson J."/>
            <person name="Pai G."/>
            <person name="Aken S.V."/>
            <person name="Utterback T."/>
            <person name="Reidmuller S."/>
            <person name="Feldblyum T."/>
            <person name="Hsiao J."/>
            <person name="Zismann V."/>
            <person name="Iobst S."/>
            <person name="de Vazeille A.R."/>
            <person name="Buell C.R."/>
            <person name="Ying K."/>
            <person name="Li Y."/>
            <person name="Lu T."/>
            <person name="Huang Y."/>
            <person name="Zhao Q."/>
            <person name="Feng Q."/>
            <person name="Zhang L."/>
            <person name="Zhu J."/>
            <person name="Weng Q."/>
            <person name="Mu J."/>
            <person name="Lu Y."/>
            <person name="Fan D."/>
            <person name="Liu Y."/>
            <person name="Guan J."/>
            <person name="Zhang Y."/>
            <person name="Yu S."/>
            <person name="Liu X."/>
            <person name="Zhang Y."/>
            <person name="Hong G."/>
            <person name="Han B."/>
            <person name="Choisne N."/>
            <person name="Demange N."/>
            <person name="Orjeda G."/>
            <person name="Samain S."/>
            <person name="Cattolico L."/>
            <person name="Pelletier E."/>
            <person name="Couloux A."/>
            <person name="Segurens B."/>
            <person name="Wincker P."/>
            <person name="D'Hont A."/>
            <person name="Scarpelli C."/>
            <person name="Weissenbach J."/>
            <person name="Salanoubat M."/>
            <person name="Quetier F."/>
            <person name="Yu Y."/>
            <person name="Kim H.R."/>
            <person name="Rambo T."/>
            <person name="Currie J."/>
            <person name="Collura K."/>
            <person name="Luo M."/>
            <person name="Yang T."/>
            <person name="Ammiraju J.S.S."/>
            <person name="Engler F."/>
            <person name="Soderlund C."/>
            <person name="Wing R.A."/>
            <person name="Palmer L.E."/>
            <person name="de la Bastide M."/>
            <person name="Spiegel L."/>
            <person name="Nascimento L."/>
            <person name="Zutavern T."/>
            <person name="O'Shaughnessy A."/>
            <person name="Dike S."/>
            <person name="Dedhia N."/>
            <person name="Preston R."/>
            <person name="Balija V."/>
            <person name="McCombie W.R."/>
            <person name="Chow T."/>
            <person name="Chen H."/>
            <person name="Chung M."/>
            <person name="Chen C."/>
            <person name="Shaw J."/>
            <person name="Wu H."/>
            <person name="Hsiao K."/>
            <person name="Chao Y."/>
            <person name="Chu M."/>
            <person name="Cheng C."/>
            <person name="Hour A."/>
            <person name="Lee P."/>
            <person name="Lin S."/>
            <person name="Lin Y."/>
            <person name="Liou J."/>
            <person name="Liu S."/>
            <person name="Hsing Y."/>
            <person name="Raghuvanshi S."/>
            <person name="Mohanty A."/>
            <person name="Bharti A.K."/>
            <person name="Gaur A."/>
            <person name="Gupta V."/>
            <person name="Kumar D."/>
            <person name="Ravi V."/>
            <person name="Vij S."/>
            <person name="Kapur A."/>
            <person name="Khurana P."/>
            <person name="Khurana P."/>
            <person name="Khurana J.P."/>
            <person name="Tyagi A.K."/>
            <person name="Gaikwad K."/>
            <person name="Singh A."/>
            <person name="Dalal V."/>
            <person name="Srivastava S."/>
            <person name="Dixit A."/>
            <person name="Pal A.K."/>
            <person name="Ghazi I.A."/>
            <person name="Yadav M."/>
            <person name="Pandit A."/>
            <person name="Bhargava A."/>
            <person name="Sureshbabu K."/>
            <person name="Batra K."/>
            <person name="Sharma T.R."/>
            <person name="Mohapatra T."/>
            <person name="Singh N.K."/>
            <person name="Messing J."/>
            <person name="Nelson A.B."/>
            <person name="Fuks G."/>
            <person name="Kavchok S."/>
            <person name="Keizer G."/>
            <person name="Linton E."/>
            <person name="Llaca V."/>
            <person name="Song R."/>
            <person name="Tanyolac B."/>
            <person name="Young S."/>
            <person name="Ho-Il K."/>
            <person name="Hahn J.H."/>
            <person name="Sangsakoo G."/>
            <person name="Vanavichit A."/>
            <person name="de Mattos Luiz.A.T."/>
            <person name="Zimmer P.D."/>
            <person name="Malone G."/>
            <person name="Dellagostin O."/>
            <person name="de Oliveira A.C."/>
            <person name="Bevan M."/>
            <person name="Bancroft I."/>
            <person name="Minx P."/>
            <person name="Cordum H."/>
            <person name="Wilson R."/>
            <person name="Cheng Z."/>
            <person name="Jin W."/>
            <person name="Jiang J."/>
            <person name="Leong S.A."/>
            <person name="Iwama H."/>
            <person name="Gojobori T."/>
            <person name="Itoh T."/>
            <person name="Niimura Y."/>
            <person name="Fujii Y."/>
            <person name="Habara T."/>
            <person name="Sakai H."/>
            <person name="Sato Y."/>
            <person name="Wilson G."/>
            <person name="Kumar K."/>
            <person name="McCouch S."/>
            <person name="Juretic N."/>
            <person name="Hoen D."/>
            <person name="Wright S."/>
            <person name="Bruskiewich R."/>
            <person name="Bureau T."/>
            <person name="Miyao A."/>
            <person name="Hirochika H."/>
            <person name="Nishikawa T."/>
            <person name="Kadowaki K."/>
            <person name="Sugiura M."/>
            <person name="Burr B."/>
            <person name="Sasaki T."/>
        </authorList>
    </citation>
    <scope>NUCLEOTIDE SEQUENCE [LARGE SCALE GENOMIC DNA]</scope>
    <source>
        <strain evidence="3">cv. Nipponbare</strain>
    </source>
</reference>
<organism evidence="2 3">
    <name type="scientific">Oryza sativa subsp. japonica</name>
    <name type="common">Rice</name>
    <dbReference type="NCBI Taxonomy" id="39947"/>
    <lineage>
        <taxon>Eukaryota</taxon>
        <taxon>Viridiplantae</taxon>
        <taxon>Streptophyta</taxon>
        <taxon>Embryophyta</taxon>
        <taxon>Tracheophyta</taxon>
        <taxon>Spermatophyta</taxon>
        <taxon>Magnoliopsida</taxon>
        <taxon>Liliopsida</taxon>
        <taxon>Poales</taxon>
        <taxon>Poaceae</taxon>
        <taxon>BOP clade</taxon>
        <taxon>Oryzoideae</taxon>
        <taxon>Oryzeae</taxon>
        <taxon>Oryzinae</taxon>
        <taxon>Oryza</taxon>
        <taxon>Oryza sativa</taxon>
    </lineage>
</organism>
<dbReference type="EMBL" id="AP008218">
    <property type="protein sequence ID" value="BAF29319.1"/>
    <property type="molecule type" value="Genomic_DNA"/>
</dbReference>
<keyword evidence="1" id="KW-0812">Transmembrane</keyword>
<accession>Q0IPP6</accession>